<dbReference type="AlphaFoldDB" id="A0A8J7KK77"/>
<name>A0A8J7KK77_9ACTN</name>
<dbReference type="RefSeq" id="WP_197003345.1">
    <property type="nucleotide sequence ID" value="NZ_BONS01000040.1"/>
</dbReference>
<proteinExistence type="predicted"/>
<reference evidence="2" key="1">
    <citation type="submission" date="2020-11" db="EMBL/GenBank/DDBJ databases">
        <title>Sequencing the genomes of 1000 actinobacteria strains.</title>
        <authorList>
            <person name="Klenk H.-P."/>
        </authorList>
    </citation>
    <scope>NUCLEOTIDE SEQUENCE</scope>
    <source>
        <strain evidence="2">DSM 45356</strain>
    </source>
</reference>
<accession>A0A8J7KK77</accession>
<evidence type="ECO:0000313" key="3">
    <source>
        <dbReference type="Proteomes" id="UP000622552"/>
    </source>
</evidence>
<organism evidence="2 3">
    <name type="scientific">Longispora fulva</name>
    <dbReference type="NCBI Taxonomy" id="619741"/>
    <lineage>
        <taxon>Bacteria</taxon>
        <taxon>Bacillati</taxon>
        <taxon>Actinomycetota</taxon>
        <taxon>Actinomycetes</taxon>
        <taxon>Micromonosporales</taxon>
        <taxon>Micromonosporaceae</taxon>
        <taxon>Longispora</taxon>
    </lineage>
</organism>
<feature type="region of interest" description="Disordered" evidence="1">
    <location>
        <begin position="31"/>
        <end position="57"/>
    </location>
</feature>
<gene>
    <name evidence="2" type="ORF">IW245_002550</name>
</gene>
<evidence type="ECO:0000256" key="1">
    <source>
        <dbReference type="SAM" id="MobiDB-lite"/>
    </source>
</evidence>
<dbReference type="Proteomes" id="UP000622552">
    <property type="component" value="Unassembled WGS sequence"/>
</dbReference>
<keyword evidence="3" id="KW-1185">Reference proteome</keyword>
<sequence>MPLKLNIHQITLEMSMGHRRAFAVLRMLTRSRPPAQGRCPAPEDPGDNDTAEDPLTSTRTRWWQDAHSGMFLHIGCADTVAAMPTVPDGSDDPLK</sequence>
<dbReference type="EMBL" id="JADOUF010000001">
    <property type="protein sequence ID" value="MBG6136356.1"/>
    <property type="molecule type" value="Genomic_DNA"/>
</dbReference>
<protein>
    <submittedName>
        <fullName evidence="2">Uncharacterized protein</fullName>
    </submittedName>
</protein>
<comment type="caution">
    <text evidence="2">The sequence shown here is derived from an EMBL/GenBank/DDBJ whole genome shotgun (WGS) entry which is preliminary data.</text>
</comment>
<evidence type="ECO:0000313" key="2">
    <source>
        <dbReference type="EMBL" id="MBG6136356.1"/>
    </source>
</evidence>